<dbReference type="Pfam" id="PF10677">
    <property type="entry name" value="DUF2490"/>
    <property type="match status" value="1"/>
</dbReference>
<proteinExistence type="predicted"/>
<protein>
    <recommendedName>
        <fullName evidence="3">DUF2490 domain-containing protein</fullName>
    </recommendedName>
</protein>
<dbReference type="AlphaFoldDB" id="A0A2T7BKJ9"/>
<sequence length="261" mass="30719">MVSPHPPRCCAFYGSHHLYKTYMYGKRMLLALALCSITIITRAQSVQHNYQQWYTYFGNMKFAPHWAIHFDAQARIRNGFSDKGQFLLRPGIQYVQNSKINYTLGYAYAPTYNDATGRWFPEHRIFEQFIYRDQEKHFDMHHRIRLEQRWVGQKNVHGDIASWKYGNRFRYFNRTYLPLALKPEKGSYYLALQNEIFINLWGNAINPKVFDQNRFLVAPGYMTAAGVRLEAGYMNQFIQAPTGAKTMNHILHLSVLHSFAL</sequence>
<dbReference type="OrthoDB" id="1118734at2"/>
<evidence type="ECO:0000313" key="1">
    <source>
        <dbReference type="EMBL" id="PUZ28170.1"/>
    </source>
</evidence>
<evidence type="ECO:0008006" key="3">
    <source>
        <dbReference type="Google" id="ProtNLM"/>
    </source>
</evidence>
<dbReference type="InterPro" id="IPR019619">
    <property type="entry name" value="DUF2490"/>
</dbReference>
<name>A0A2T7BKJ9_9BACT</name>
<dbReference type="Proteomes" id="UP000244450">
    <property type="component" value="Unassembled WGS sequence"/>
</dbReference>
<accession>A0A2T7BKJ9</accession>
<reference evidence="1 2" key="1">
    <citation type="submission" date="2018-04" db="EMBL/GenBank/DDBJ databases">
        <title>Chitinophaga fuyangensis sp. nov., isolated from soil in a chemical factory.</title>
        <authorList>
            <person name="Chen K."/>
        </authorList>
    </citation>
    <scope>NUCLEOTIDE SEQUENCE [LARGE SCALE GENOMIC DNA]</scope>
    <source>
        <strain evidence="1 2">LY-1</strain>
    </source>
</reference>
<organism evidence="1 2">
    <name type="scientific">Chitinophaga parva</name>
    <dbReference type="NCBI Taxonomy" id="2169414"/>
    <lineage>
        <taxon>Bacteria</taxon>
        <taxon>Pseudomonadati</taxon>
        <taxon>Bacteroidota</taxon>
        <taxon>Chitinophagia</taxon>
        <taxon>Chitinophagales</taxon>
        <taxon>Chitinophagaceae</taxon>
        <taxon>Chitinophaga</taxon>
    </lineage>
</organism>
<keyword evidence="2" id="KW-1185">Reference proteome</keyword>
<evidence type="ECO:0000313" key="2">
    <source>
        <dbReference type="Proteomes" id="UP000244450"/>
    </source>
</evidence>
<gene>
    <name evidence="1" type="ORF">DCC81_01425</name>
</gene>
<dbReference type="EMBL" id="QCYK01000001">
    <property type="protein sequence ID" value="PUZ28170.1"/>
    <property type="molecule type" value="Genomic_DNA"/>
</dbReference>
<comment type="caution">
    <text evidence="1">The sequence shown here is derived from an EMBL/GenBank/DDBJ whole genome shotgun (WGS) entry which is preliminary data.</text>
</comment>